<name>A0AAV2GYD3_LYMST</name>
<dbReference type="Pfam" id="PF00415">
    <property type="entry name" value="RCC1"/>
    <property type="match status" value="1"/>
</dbReference>
<evidence type="ECO:0000313" key="5">
    <source>
        <dbReference type="Proteomes" id="UP001497497"/>
    </source>
</evidence>
<dbReference type="PROSITE" id="PS00626">
    <property type="entry name" value="RCC1_2"/>
    <property type="match status" value="2"/>
</dbReference>
<feature type="repeat" description="RCC1" evidence="2">
    <location>
        <begin position="967"/>
        <end position="1016"/>
    </location>
</feature>
<dbReference type="PROSITE" id="PS50012">
    <property type="entry name" value="RCC1_3"/>
    <property type="match status" value="7"/>
</dbReference>
<dbReference type="InterPro" id="IPR051210">
    <property type="entry name" value="Ub_ligase/GEF_domain"/>
</dbReference>
<feature type="domain" description="RCC1-like" evidence="3">
    <location>
        <begin position="786"/>
        <end position="1024"/>
    </location>
</feature>
<evidence type="ECO:0000259" key="3">
    <source>
        <dbReference type="Pfam" id="PF25390"/>
    </source>
</evidence>
<sequence length="1557" mass="173111">MYQLFEFVRLLSVRSNHQNKPSHGKVDIMRIAWKEEGEVSFLALLCSNDHLLLRYDVSGRSPIIKQLPWLPEKSIGSMCFDQTLTWLLIVTEVSQEIFIVPALSIIDSEAVVNQIFKTDDITKLTFKITSGNVSCGIWWQTLEGKQVAVIGTTVGEILFIDLLGEGSSTKVTIDVTITDLSLSQDDLQMNTTLLITTITGNQWKLLLETRSTTVSFSPDSDIKDMGYDSIDGRNVPPLTILDSAVENGFLFTPSQFINFQPPTYLRPQYARGRHFITAHCTLSSTLQVLDSVSQNNPLFVYKLPVGAENTILTDKLIFTVINHSRDRKVFILSNQKSENSLDEHQEFNMDAVIQEFDLAEGENLVGVERKRYPFYYHEHNENEWAKRTRAGSVQQMRSHDVHLDNAVLSLPVTTHTVLDGCVIVTNCSVYEIRPRISPERLFLHLAMTLPETTVAENLAISIGLDLTSLSELAAECMLKKSYFGRAMKLYTLSKCPAAKRTGGLARHGCITETLMHLRNVLSSPTFELNTWERKFLSSMLLHCFVYQLHSPGQTMANTQMGLSDFLFGSFSFDEHMALNLLADFGEVELLLSLAKARGLVVDALTALVKSEAFPAISFSALSDLVQRGFCAHLLQSGSGCLLPCLSPEDLVRLLTTRPQLAIQNFSLLKPLIPILKLNHLLELARIFDPSKSVMRGTLLRLQTMRRRTNSLTSLGSMASDSTENQLDSRELQAEFLIEFFLLVILHINTQRRQLTNRRLPPFDKIVTSPADDLEELDKAQNSHDTHKKLLVQAQPVACGPKHSAAVRNCDLYTWGRSAQGRLGHGDLSQPSCPPMRVETLHILKLRVDAVACGCEHTLALTQQGVYGWGNSKYGQVGVGTCHVYKRPMLLETFQSETVVAVDCGHYHSLALTADHQVYTWGWGVHGQLGHGNPEDCLIPTHVAYLLSLGVVKVAGGYAHSIVLTEEGDVLTFGSGYFGQLGVGLNNKTSLPLKVALPTPAVIIATKFFHCVAVTASNKVYTWGLHPQNLRQVASSMRSSRLNGGQSQDQGSFLSPALVETTYVHGKITKVCCGSLHSALLADDGGVYVWGRNLEGQLGTGSRQDERMPKMLTSINDQNIVHIASGGEFNLAIDIEGSIWAWGKNDSGQLGYIKSRREGQGPKLMAPNTFRRSLSSHGSEANTPSAMRGLPGSDVTNPHWMALLSTLNQDILWSEPSKTESEDSLDSLPSLDHLGDEMYDSCVVPVTLKVLENVCESSFCLQNSVDLGDWITAGHISCLEGDFVQALFYRLKAVTSSMPEWDKNDIITLCAQLVKYHIHFVSGKVAVDFTMEKVLIQMCSYAIEFWQSNEFPVSQLEAIFLENLPQLATWLGELVLKKSARPSPDHTDFSTHFSLQVLHCHITSVKAMRGGKKDDQEWQRLIAEGSVEPSLLQARVQLQQRDKLTPRDHLLADILRNMKKETGVISLTNTQLNHLDETELSRDDQTTRACLNSVVFTCGHHYSEKTFRLEAVPRLISELTNARTRLPNSASLMKQLLSQSVIRPSACPRCVLNGLRVN</sequence>
<gene>
    <name evidence="4" type="ORF">GSLYS_00000418001</name>
</gene>
<dbReference type="InterPro" id="IPR000408">
    <property type="entry name" value="Reg_chr_condens"/>
</dbReference>
<keyword evidence="5" id="KW-1185">Reference proteome</keyword>
<organism evidence="4 5">
    <name type="scientific">Lymnaea stagnalis</name>
    <name type="common">Great pond snail</name>
    <name type="synonym">Helix stagnalis</name>
    <dbReference type="NCBI Taxonomy" id="6523"/>
    <lineage>
        <taxon>Eukaryota</taxon>
        <taxon>Metazoa</taxon>
        <taxon>Spiralia</taxon>
        <taxon>Lophotrochozoa</taxon>
        <taxon>Mollusca</taxon>
        <taxon>Gastropoda</taxon>
        <taxon>Heterobranchia</taxon>
        <taxon>Euthyneura</taxon>
        <taxon>Panpulmonata</taxon>
        <taxon>Hygrophila</taxon>
        <taxon>Lymnaeoidea</taxon>
        <taxon>Lymnaeidae</taxon>
        <taxon>Lymnaea</taxon>
    </lineage>
</organism>
<dbReference type="InterPro" id="IPR009091">
    <property type="entry name" value="RCC1/BLIP-II"/>
</dbReference>
<feature type="repeat" description="RCC1" evidence="2">
    <location>
        <begin position="1084"/>
        <end position="1135"/>
    </location>
</feature>
<feature type="repeat" description="RCC1" evidence="2">
    <location>
        <begin position="809"/>
        <end position="863"/>
    </location>
</feature>
<dbReference type="PANTHER" id="PTHR22870">
    <property type="entry name" value="REGULATOR OF CHROMOSOME CONDENSATION"/>
    <property type="match status" value="1"/>
</dbReference>
<keyword evidence="1" id="KW-0677">Repeat</keyword>
<dbReference type="InterPro" id="IPR058923">
    <property type="entry name" value="RCC1-like_dom"/>
</dbReference>
<feature type="repeat" description="RCC1" evidence="2">
    <location>
        <begin position="1017"/>
        <end position="1083"/>
    </location>
</feature>
<proteinExistence type="predicted"/>
<feature type="repeat" description="RCC1" evidence="2">
    <location>
        <begin position="863"/>
        <end position="914"/>
    </location>
</feature>
<dbReference type="Pfam" id="PF25390">
    <property type="entry name" value="WD40_RLD"/>
    <property type="match status" value="1"/>
</dbReference>
<evidence type="ECO:0000313" key="4">
    <source>
        <dbReference type="EMBL" id="CAL1526241.1"/>
    </source>
</evidence>
<evidence type="ECO:0000256" key="2">
    <source>
        <dbReference type="PROSITE-ProRule" id="PRU00235"/>
    </source>
</evidence>
<accession>A0AAV2GYD3</accession>
<evidence type="ECO:0000256" key="1">
    <source>
        <dbReference type="ARBA" id="ARBA00022737"/>
    </source>
</evidence>
<feature type="repeat" description="RCC1" evidence="2">
    <location>
        <begin position="1136"/>
        <end position="1164"/>
    </location>
</feature>
<feature type="repeat" description="RCC1" evidence="2">
    <location>
        <begin position="915"/>
        <end position="966"/>
    </location>
</feature>
<reference evidence="4 5" key="1">
    <citation type="submission" date="2024-04" db="EMBL/GenBank/DDBJ databases">
        <authorList>
            <consortium name="Genoscope - CEA"/>
            <person name="William W."/>
        </authorList>
    </citation>
    <scope>NUCLEOTIDE SEQUENCE [LARGE SCALE GENOMIC DNA]</scope>
</reference>
<dbReference type="SUPFAM" id="SSF50985">
    <property type="entry name" value="RCC1/BLIP-II"/>
    <property type="match status" value="1"/>
</dbReference>
<protein>
    <recommendedName>
        <fullName evidence="3">RCC1-like domain-containing protein</fullName>
    </recommendedName>
</protein>
<dbReference type="Proteomes" id="UP001497497">
    <property type="component" value="Unassembled WGS sequence"/>
</dbReference>
<dbReference type="Gene3D" id="2.130.10.30">
    <property type="entry name" value="Regulator of chromosome condensation 1/beta-lactamase-inhibitor protein II"/>
    <property type="match status" value="2"/>
</dbReference>
<dbReference type="PRINTS" id="PR00633">
    <property type="entry name" value="RCCNDNSATION"/>
</dbReference>
<dbReference type="SUPFAM" id="SSF69322">
    <property type="entry name" value="Tricorn protease domain 2"/>
    <property type="match status" value="1"/>
</dbReference>
<dbReference type="EMBL" id="CAXITT010000003">
    <property type="protein sequence ID" value="CAL1526241.1"/>
    <property type="molecule type" value="Genomic_DNA"/>
</dbReference>
<comment type="caution">
    <text evidence="4">The sequence shown here is derived from an EMBL/GenBank/DDBJ whole genome shotgun (WGS) entry which is preliminary data.</text>
</comment>
<dbReference type="PANTHER" id="PTHR22870:SF408">
    <property type="entry name" value="OS09G0560450 PROTEIN"/>
    <property type="match status" value="1"/>
</dbReference>